<organism evidence="2">
    <name type="scientific">freshwater metagenome</name>
    <dbReference type="NCBI Taxonomy" id="449393"/>
    <lineage>
        <taxon>unclassified sequences</taxon>
        <taxon>metagenomes</taxon>
        <taxon>ecological metagenomes</taxon>
    </lineage>
</organism>
<dbReference type="EMBL" id="CAFBMK010000237">
    <property type="protein sequence ID" value="CAB4940331.1"/>
    <property type="molecule type" value="Genomic_DNA"/>
</dbReference>
<protein>
    <submittedName>
        <fullName evidence="2">Unannotated protein</fullName>
    </submittedName>
</protein>
<dbReference type="PANTHER" id="PTHR36151:SF3">
    <property type="entry name" value="ER-BOUND OXYGENASE MPAB_MPAB'_RUBBER OXYGENASE CATALYTIC DOMAIN-CONTAINING PROTEIN"/>
    <property type="match status" value="1"/>
</dbReference>
<dbReference type="GO" id="GO:0016491">
    <property type="term" value="F:oxidoreductase activity"/>
    <property type="evidence" value="ECO:0007669"/>
    <property type="project" value="InterPro"/>
</dbReference>
<reference evidence="2" key="1">
    <citation type="submission" date="2020-05" db="EMBL/GenBank/DDBJ databases">
        <authorList>
            <person name="Chiriac C."/>
            <person name="Salcher M."/>
            <person name="Ghai R."/>
            <person name="Kavagutti S V."/>
        </authorList>
    </citation>
    <scope>NUCLEOTIDE SEQUENCE</scope>
</reference>
<dbReference type="Pfam" id="PF09995">
    <property type="entry name" value="MPAB_Lcp_cat"/>
    <property type="match status" value="1"/>
</dbReference>
<gene>
    <name evidence="2" type="ORF">UFOPK3564_02907</name>
</gene>
<feature type="domain" description="ER-bound oxygenase mpaB/mpaB'/Rubber oxygenase catalytic" evidence="1">
    <location>
        <begin position="94"/>
        <end position="333"/>
    </location>
</feature>
<dbReference type="AlphaFoldDB" id="A0A6J7JC47"/>
<dbReference type="InterPro" id="IPR018713">
    <property type="entry name" value="MPAB/Lcp_cat_dom"/>
</dbReference>
<sequence length="372" mass="40658">MRLTSPVRVPGVPLQRPVRVAGGALQGPARIAGAVLQTPVRVASTVLPGPTRLAGSLLPLGLTPAEVDAPRRAPAMPPAGDGPPLGLGPGSLVWRLFAESYQALTAGSIGLLQTMHPAIGQSLQDHSNFFEDPLDRIFRSLPHIMRVVYADPFAAPGPTAQGELVRSFHGSIKGTDDQGRDYDALDGETFFWAHMTFVYGIVAGSDRLGLPLTEEQRDQLFAEALLWYRRYGASEDGIPETRAELEAWWTHMCRDVLEHNATSQGILDAAKDGVPCPVPGLPEPVWELIQRPLLTAWLWVGVGLLPEDCRDTLGVAWTDRDERRLALLRTAIRSCNGLLPPFVRYHPLAYAAMRQIAREQRVSFRRAVDGPV</sequence>
<name>A0A6J7JC47_9ZZZZ</name>
<accession>A0A6J7JC47</accession>
<proteinExistence type="predicted"/>
<evidence type="ECO:0000259" key="1">
    <source>
        <dbReference type="Pfam" id="PF09995"/>
    </source>
</evidence>
<dbReference type="PANTHER" id="PTHR36151">
    <property type="entry name" value="BLR2777 PROTEIN"/>
    <property type="match status" value="1"/>
</dbReference>
<evidence type="ECO:0000313" key="2">
    <source>
        <dbReference type="EMBL" id="CAB4940331.1"/>
    </source>
</evidence>